<dbReference type="Pfam" id="PF05163">
    <property type="entry name" value="DinB"/>
    <property type="match status" value="1"/>
</dbReference>
<evidence type="ECO:0000256" key="3">
    <source>
        <dbReference type="PIRSR" id="PIRSR607837-1"/>
    </source>
</evidence>
<feature type="binding site" evidence="3">
    <location>
        <position position="131"/>
    </location>
    <ligand>
        <name>a divalent metal cation</name>
        <dbReference type="ChEBI" id="CHEBI:60240"/>
    </ligand>
</feature>
<name>A0A2G1QRW0_9HYPH</name>
<evidence type="ECO:0000256" key="2">
    <source>
        <dbReference type="ARBA" id="ARBA00022723"/>
    </source>
</evidence>
<dbReference type="InterPro" id="IPR007837">
    <property type="entry name" value="DinB"/>
</dbReference>
<dbReference type="EMBL" id="PDVP01000002">
    <property type="protein sequence ID" value="PHP68232.1"/>
    <property type="molecule type" value="Genomic_DNA"/>
</dbReference>
<dbReference type="AlphaFoldDB" id="A0A2G1QRW0"/>
<dbReference type="Gene3D" id="1.20.120.450">
    <property type="entry name" value="dinb family like domain"/>
    <property type="match status" value="1"/>
</dbReference>
<proteinExistence type="inferred from homology"/>
<sequence length="164" mass="18585">MFAHYNAWANGRLYDAAGELDDRAWRHDCGAFFKSMMGTLNHILVGDRVWMKRFTGEGTNPPSLDAILHEDYASLRAAREAEDRRILAFAEGLDDAAVAGRFTYTTMTDLRTVSQRLAPALSHFFNHQTHHRGQAHMILSVLGKAPPELDLIYFHRAPEGRRFA</sequence>
<evidence type="ECO:0000313" key="5">
    <source>
        <dbReference type="Proteomes" id="UP000221168"/>
    </source>
</evidence>
<dbReference type="InterPro" id="IPR034660">
    <property type="entry name" value="DinB/YfiT-like"/>
</dbReference>
<keyword evidence="2 3" id="KW-0479">Metal-binding</keyword>
<dbReference type="OrthoDB" id="9807509at2"/>
<dbReference type="PANTHER" id="PTHR37302:SF1">
    <property type="entry name" value="PROTEIN DINB"/>
    <property type="match status" value="1"/>
</dbReference>
<organism evidence="4 5">
    <name type="scientific">Zhengella mangrovi</name>
    <dbReference type="NCBI Taxonomy" id="1982044"/>
    <lineage>
        <taxon>Bacteria</taxon>
        <taxon>Pseudomonadati</taxon>
        <taxon>Pseudomonadota</taxon>
        <taxon>Alphaproteobacteria</taxon>
        <taxon>Hyphomicrobiales</taxon>
        <taxon>Notoacmeibacteraceae</taxon>
        <taxon>Zhengella</taxon>
    </lineage>
</organism>
<dbReference type="GO" id="GO:0046872">
    <property type="term" value="F:metal ion binding"/>
    <property type="evidence" value="ECO:0007669"/>
    <property type="project" value="UniProtKB-KW"/>
</dbReference>
<gene>
    <name evidence="4" type="ORF">CSC94_06150</name>
</gene>
<dbReference type="Proteomes" id="UP000221168">
    <property type="component" value="Unassembled WGS sequence"/>
</dbReference>
<comment type="similarity">
    <text evidence="1">Belongs to the DinB family.</text>
</comment>
<dbReference type="PANTHER" id="PTHR37302">
    <property type="entry name" value="SLR1116 PROTEIN"/>
    <property type="match status" value="1"/>
</dbReference>
<feature type="binding site" evidence="3">
    <location>
        <position position="42"/>
    </location>
    <ligand>
        <name>a divalent metal cation</name>
        <dbReference type="ChEBI" id="CHEBI:60240"/>
    </ligand>
</feature>
<keyword evidence="5" id="KW-1185">Reference proteome</keyword>
<feature type="binding site" evidence="3">
    <location>
        <position position="127"/>
    </location>
    <ligand>
        <name>a divalent metal cation</name>
        <dbReference type="ChEBI" id="CHEBI:60240"/>
    </ligand>
</feature>
<evidence type="ECO:0000256" key="1">
    <source>
        <dbReference type="ARBA" id="ARBA00008635"/>
    </source>
</evidence>
<comment type="caution">
    <text evidence="4">The sequence shown here is derived from an EMBL/GenBank/DDBJ whole genome shotgun (WGS) entry which is preliminary data.</text>
</comment>
<protein>
    <submittedName>
        <fullName evidence="4">Damage-inducible protein DinB</fullName>
    </submittedName>
</protein>
<dbReference type="SUPFAM" id="SSF109854">
    <property type="entry name" value="DinB/YfiT-like putative metalloenzymes"/>
    <property type="match status" value="1"/>
</dbReference>
<dbReference type="RefSeq" id="WP_099304895.1">
    <property type="nucleotide sequence ID" value="NZ_PDVP01000002.1"/>
</dbReference>
<accession>A0A2G1QRW0</accession>
<evidence type="ECO:0000313" key="4">
    <source>
        <dbReference type="EMBL" id="PHP68232.1"/>
    </source>
</evidence>
<reference evidence="4 5" key="1">
    <citation type="submission" date="2017-10" db="EMBL/GenBank/DDBJ databases">
        <title>Sedimentibacterium mangrovi gen. nov., sp. nov., a novel member of family Phyllobacteriacea isolated from mangrove sediment.</title>
        <authorList>
            <person name="Liao H."/>
            <person name="Tian Y."/>
        </authorList>
    </citation>
    <scope>NUCLEOTIDE SEQUENCE [LARGE SCALE GENOMIC DNA]</scope>
    <source>
        <strain evidence="4 5">X9-2-2</strain>
    </source>
</reference>